<dbReference type="EMBL" id="JALLPB020000196">
    <property type="protein sequence ID" value="KAL3815512.1"/>
    <property type="molecule type" value="Genomic_DNA"/>
</dbReference>
<dbReference type="AlphaFoldDB" id="A0ABD3RT97"/>
<feature type="region of interest" description="Disordered" evidence="1">
    <location>
        <begin position="91"/>
        <end position="117"/>
    </location>
</feature>
<name>A0ABD3RT97_9STRA</name>
<accession>A0ABD3RT97</accession>
<comment type="caution">
    <text evidence="2">The sequence shown here is derived from an EMBL/GenBank/DDBJ whole genome shotgun (WGS) entry which is preliminary data.</text>
</comment>
<feature type="compositionally biased region" description="Basic and acidic residues" evidence="1">
    <location>
        <begin position="273"/>
        <end position="285"/>
    </location>
</feature>
<dbReference type="InterPro" id="IPR008775">
    <property type="entry name" value="Phytyl_CoA_dOase-like"/>
</dbReference>
<reference evidence="2 3" key="1">
    <citation type="submission" date="2024-10" db="EMBL/GenBank/DDBJ databases">
        <title>Updated reference genomes for cyclostephanoid diatoms.</title>
        <authorList>
            <person name="Roberts W.R."/>
            <person name="Alverson A.J."/>
        </authorList>
    </citation>
    <scope>NUCLEOTIDE SEQUENCE [LARGE SCALE GENOMIC DNA]</scope>
    <source>
        <strain evidence="2 3">AJA228-03</strain>
    </source>
</reference>
<gene>
    <name evidence="2" type="ORF">ACHAXA_006209</name>
</gene>
<dbReference type="Gene3D" id="2.60.120.620">
    <property type="entry name" value="q2cbj1_9rhob like domain"/>
    <property type="match status" value="1"/>
</dbReference>
<feature type="region of interest" description="Disordered" evidence="1">
    <location>
        <begin position="270"/>
        <end position="300"/>
    </location>
</feature>
<protein>
    <recommendedName>
        <fullName evidence="4">Phytanoyl-CoA dioxygenase</fullName>
    </recommendedName>
</protein>
<evidence type="ECO:0000256" key="1">
    <source>
        <dbReference type="SAM" id="MobiDB-lite"/>
    </source>
</evidence>
<organism evidence="2 3">
    <name type="scientific">Cyclostephanos tholiformis</name>
    <dbReference type="NCBI Taxonomy" id="382380"/>
    <lineage>
        <taxon>Eukaryota</taxon>
        <taxon>Sar</taxon>
        <taxon>Stramenopiles</taxon>
        <taxon>Ochrophyta</taxon>
        <taxon>Bacillariophyta</taxon>
        <taxon>Coscinodiscophyceae</taxon>
        <taxon>Thalassiosirophycidae</taxon>
        <taxon>Stephanodiscales</taxon>
        <taxon>Stephanodiscaceae</taxon>
        <taxon>Cyclostephanos</taxon>
    </lineage>
</organism>
<keyword evidence="3" id="KW-1185">Reference proteome</keyword>
<proteinExistence type="predicted"/>
<feature type="compositionally biased region" description="Basic and acidic residues" evidence="1">
    <location>
        <begin position="107"/>
        <end position="117"/>
    </location>
</feature>
<evidence type="ECO:0000313" key="3">
    <source>
        <dbReference type="Proteomes" id="UP001530377"/>
    </source>
</evidence>
<dbReference type="SUPFAM" id="SSF51197">
    <property type="entry name" value="Clavaminate synthase-like"/>
    <property type="match status" value="1"/>
</dbReference>
<dbReference type="Proteomes" id="UP001530377">
    <property type="component" value="Unassembled WGS sequence"/>
</dbReference>
<evidence type="ECO:0000313" key="2">
    <source>
        <dbReference type="EMBL" id="KAL3815512.1"/>
    </source>
</evidence>
<dbReference type="PANTHER" id="PTHR37563:SF2">
    <property type="entry name" value="PHYTANOYL-COA DIOXYGENASE FAMILY PROTEIN (AFU_ORTHOLOGUE AFUA_2G03330)"/>
    <property type="match status" value="1"/>
</dbReference>
<dbReference type="InterPro" id="IPR051961">
    <property type="entry name" value="Fungal_Metabolite_Diox"/>
</dbReference>
<evidence type="ECO:0008006" key="4">
    <source>
        <dbReference type="Google" id="ProtNLM"/>
    </source>
</evidence>
<dbReference type="PANTHER" id="PTHR37563">
    <property type="entry name" value="PHYTANOYL-COA DIOXYGENASE FAMILY PROTEIN (AFU_ORTHOLOGUE AFUA_2G03330)"/>
    <property type="match status" value="1"/>
</dbReference>
<dbReference type="Pfam" id="PF05721">
    <property type="entry name" value="PhyH"/>
    <property type="match status" value="1"/>
</dbReference>
<sequence>MAIVIPVGSFLSASPENGRAIFVDRPSPPHINHPSPMASLFSTADGNYASGLLYQEQENIIVRRGELEEIFVANATPLEAPVIKVRGTGKAGGFGNSASGGGGSGRSEARSSKAEGKEHAKVLIREGVLRIDNVLSPDTADSLRDHLYDLRRTSEADVNDDKIQPIQRFAQVLLKRNRCDLTIPLGGSNNGIVTTALEEVLCRSPVGATISSIFGDDAILHELSCLMSDPGSQRQVIHPDTPYVDGMGPSLFTCFIALQDVTQEMGPTTWLPRTHDKVSHEKFKDSSSSGNEGTDSPKDTLIKTQPAVLGLLPKGSCVVFDSRVLHCGTANRSSISRALFYFSFKDPRVGYPGNPASIRQELASAYVSLGALIEDLTLFGKGKGSPLIDRLGSQMR</sequence>
<feature type="compositionally biased region" description="Gly residues" evidence="1">
    <location>
        <begin position="91"/>
        <end position="105"/>
    </location>
</feature>